<accession>G2H0Y1</accession>
<keyword evidence="2" id="KW-1185">Reference proteome</keyword>
<proteinExistence type="predicted"/>
<dbReference type="EMBL" id="AGCA01000407">
    <property type="protein sequence ID" value="EGY28350.1"/>
    <property type="molecule type" value="Genomic_DNA"/>
</dbReference>
<comment type="caution">
    <text evidence="1">The sequence shown here is derived from an EMBL/GenBank/DDBJ whole genome shotgun (WGS) entry which is preliminary data.</text>
</comment>
<protein>
    <submittedName>
        <fullName evidence="1">Uncharacterized protein</fullName>
    </submittedName>
</protein>
<dbReference type="AlphaFoldDB" id="G2H0Y1"/>
<organism evidence="1 2">
    <name type="scientific">Candidatus Regiella insecticola 5.15</name>
    <dbReference type="NCBI Taxonomy" id="1005043"/>
    <lineage>
        <taxon>Bacteria</taxon>
        <taxon>Pseudomonadati</taxon>
        <taxon>Pseudomonadota</taxon>
        <taxon>Gammaproteobacteria</taxon>
        <taxon>Enterobacterales</taxon>
        <taxon>Enterobacteriaceae</taxon>
        <taxon>aphid secondary symbionts</taxon>
        <taxon>Candidatus Regiella</taxon>
    </lineage>
</organism>
<dbReference type="Proteomes" id="UP000004116">
    <property type="component" value="Unassembled WGS sequence"/>
</dbReference>
<evidence type="ECO:0000313" key="2">
    <source>
        <dbReference type="Proteomes" id="UP000004116"/>
    </source>
</evidence>
<name>G2H0Y1_9ENTR</name>
<feature type="non-terminal residue" evidence="1">
    <location>
        <position position="23"/>
    </location>
</feature>
<evidence type="ECO:0000313" key="1">
    <source>
        <dbReference type="EMBL" id="EGY28350.1"/>
    </source>
</evidence>
<gene>
    <name evidence="1" type="ORF">Rin_00017160</name>
</gene>
<reference evidence="1 2" key="1">
    <citation type="journal article" date="2012" name="Genome Res.">
        <title>Genomic basis of endosymbiont-conferred protection against an insect parasitoid.</title>
        <authorList>
            <person name="Hansen A.K."/>
            <person name="Vorburger C."/>
            <person name="Moran N.A."/>
        </authorList>
    </citation>
    <scope>NUCLEOTIDE SEQUENCE [LARGE SCALE GENOMIC DNA]</scope>
    <source>
        <strain evidence="2">R5.15</strain>
    </source>
</reference>
<sequence length="23" mass="2405">MVYGLGVIIDLNRGSVAQGIDIT</sequence>